<evidence type="ECO:0000313" key="1">
    <source>
        <dbReference type="EMBL" id="KAF9475954.1"/>
    </source>
</evidence>
<protein>
    <submittedName>
        <fullName evidence="1">Uncharacterized protein</fullName>
    </submittedName>
</protein>
<organism evidence="1 2">
    <name type="scientific">Pholiota conissans</name>
    <dbReference type="NCBI Taxonomy" id="109636"/>
    <lineage>
        <taxon>Eukaryota</taxon>
        <taxon>Fungi</taxon>
        <taxon>Dikarya</taxon>
        <taxon>Basidiomycota</taxon>
        <taxon>Agaricomycotina</taxon>
        <taxon>Agaricomycetes</taxon>
        <taxon>Agaricomycetidae</taxon>
        <taxon>Agaricales</taxon>
        <taxon>Agaricineae</taxon>
        <taxon>Strophariaceae</taxon>
        <taxon>Pholiota</taxon>
    </lineage>
</organism>
<proteinExistence type="predicted"/>
<dbReference type="AlphaFoldDB" id="A0A9P5YV05"/>
<accession>A0A9P5YV05</accession>
<dbReference type="EMBL" id="MU155312">
    <property type="protein sequence ID" value="KAF9475954.1"/>
    <property type="molecule type" value="Genomic_DNA"/>
</dbReference>
<keyword evidence="2" id="KW-1185">Reference proteome</keyword>
<dbReference type="Proteomes" id="UP000807469">
    <property type="component" value="Unassembled WGS sequence"/>
</dbReference>
<evidence type="ECO:0000313" key="2">
    <source>
        <dbReference type="Proteomes" id="UP000807469"/>
    </source>
</evidence>
<gene>
    <name evidence="1" type="ORF">BDN70DRAFT_935446</name>
</gene>
<comment type="caution">
    <text evidence="1">The sequence shown here is derived from an EMBL/GenBank/DDBJ whole genome shotgun (WGS) entry which is preliminary data.</text>
</comment>
<sequence>MSPHLNSSSSRFDTILGDDSIAISLMGRNRSLTLPNVIVMLRKCPNLVSVTLEILHDNTHGFIPALGNSTLIPALDLSTTIHPESLIGFYKLVNLTLQKTRAELSSFFDLLDTPSQQTLECYYSNVVQKFSSLISIERVCEMLTSLMLDPERFSREGFYCILRAANRLKISQISERLLES</sequence>
<reference evidence="1" key="1">
    <citation type="submission" date="2020-11" db="EMBL/GenBank/DDBJ databases">
        <authorList>
            <consortium name="DOE Joint Genome Institute"/>
            <person name="Ahrendt S."/>
            <person name="Riley R."/>
            <person name="Andreopoulos W."/>
            <person name="Labutti K."/>
            <person name="Pangilinan J."/>
            <person name="Ruiz-Duenas F.J."/>
            <person name="Barrasa J.M."/>
            <person name="Sanchez-Garcia M."/>
            <person name="Camarero S."/>
            <person name="Miyauchi S."/>
            <person name="Serrano A."/>
            <person name="Linde D."/>
            <person name="Babiker R."/>
            <person name="Drula E."/>
            <person name="Ayuso-Fernandez I."/>
            <person name="Pacheco R."/>
            <person name="Padilla G."/>
            <person name="Ferreira P."/>
            <person name="Barriuso J."/>
            <person name="Kellner H."/>
            <person name="Castanera R."/>
            <person name="Alfaro M."/>
            <person name="Ramirez L."/>
            <person name="Pisabarro A.G."/>
            <person name="Kuo A."/>
            <person name="Tritt A."/>
            <person name="Lipzen A."/>
            <person name="He G."/>
            <person name="Yan M."/>
            <person name="Ng V."/>
            <person name="Cullen D."/>
            <person name="Martin F."/>
            <person name="Rosso M.-N."/>
            <person name="Henrissat B."/>
            <person name="Hibbett D."/>
            <person name="Martinez A.T."/>
            <person name="Grigoriev I.V."/>
        </authorList>
    </citation>
    <scope>NUCLEOTIDE SEQUENCE</scope>
    <source>
        <strain evidence="1">CIRM-BRFM 674</strain>
    </source>
</reference>
<name>A0A9P5YV05_9AGAR</name>